<keyword evidence="2" id="KW-0547">Nucleotide-binding</keyword>
<reference evidence="2" key="1">
    <citation type="submission" date="2019-11" db="EMBL/GenBank/DDBJ databases">
        <title>Characterization of Clostridium perfringens isolates from swine manure treated agricultural soils.</title>
        <authorList>
            <person name="Wushke S.T."/>
        </authorList>
    </citation>
    <scope>NUCLEOTIDE SEQUENCE</scope>
    <source>
        <strain evidence="2">X62</strain>
    </source>
</reference>
<accession>A0AAW9KI92</accession>
<name>A0AAW9KI92_CLOPF</name>
<evidence type="ECO:0000259" key="1">
    <source>
        <dbReference type="PROSITE" id="PS51192"/>
    </source>
</evidence>
<dbReference type="InterPro" id="IPR027417">
    <property type="entry name" value="P-loop_NTPase"/>
</dbReference>
<dbReference type="Gene3D" id="3.40.50.300">
    <property type="entry name" value="P-loop containing nucleotide triphosphate hydrolases"/>
    <property type="match status" value="1"/>
</dbReference>
<organism evidence="2 3">
    <name type="scientific">Clostridium perfringens</name>
    <dbReference type="NCBI Taxonomy" id="1502"/>
    <lineage>
        <taxon>Bacteria</taxon>
        <taxon>Bacillati</taxon>
        <taxon>Bacillota</taxon>
        <taxon>Clostridia</taxon>
        <taxon>Eubacteriales</taxon>
        <taxon>Clostridiaceae</taxon>
        <taxon>Clostridium</taxon>
    </lineage>
</organism>
<keyword evidence="2" id="KW-0378">Hydrolase</keyword>
<dbReference type="GO" id="GO:0003677">
    <property type="term" value="F:DNA binding"/>
    <property type="evidence" value="ECO:0007669"/>
    <property type="project" value="InterPro"/>
</dbReference>
<dbReference type="SUPFAM" id="SSF52540">
    <property type="entry name" value="P-loop containing nucleoside triphosphate hydrolases"/>
    <property type="match status" value="1"/>
</dbReference>
<dbReference type="GO" id="GO:0016787">
    <property type="term" value="F:hydrolase activity"/>
    <property type="evidence" value="ECO:0007669"/>
    <property type="project" value="InterPro"/>
</dbReference>
<comment type="caution">
    <text evidence="2">The sequence shown here is derived from an EMBL/GenBank/DDBJ whole genome shotgun (WGS) entry which is preliminary data.</text>
</comment>
<dbReference type="RefSeq" id="WP_322386706.1">
    <property type="nucleotide sequence ID" value="NZ_JBKYMC010000001.1"/>
</dbReference>
<dbReference type="Proteomes" id="UP001288944">
    <property type="component" value="Unassembled WGS sequence"/>
</dbReference>
<keyword evidence="2" id="KW-0067">ATP-binding</keyword>
<dbReference type="InterPro" id="IPR014001">
    <property type="entry name" value="Helicase_ATP-bd"/>
</dbReference>
<evidence type="ECO:0000313" key="3">
    <source>
        <dbReference type="Proteomes" id="UP001288944"/>
    </source>
</evidence>
<dbReference type="AlphaFoldDB" id="A0AAW9KI92"/>
<sequence length="1072" mass="125777">MAIKKSDSKKSKSKKKMKPLSEQLVLNKFFLNLFGASDFAKDFDYLKDESLEGYDENCGQSKFILKILENNKYKLSEEKLLQLDKNIKRHTNMINMKREYKIKWKYFQYLSLLFTEIYFDYYFSNKELFINNLNEYLDKFNEENNIDLKDFSEENIKKIALWNATGSGKTLIMHINILQYRHYINQYNKSKELNKIIILTPNEGLAKQHLEELKKSNIKSNIFTDDINLFNLDNKNVSVIDLHKIKRQKGDKTVALDSFETNNFVLIDEGHIGISSKSNSYLSWNEIRKTMCEDGFSIEYSATFEQAIDSKGKDGSLEEYSKSILFDYSYKYFYNDGFGKDYRILNMSSVNENNSENKFRYLVGSILSFYQQLKLFNDNDFEDFNIYEPLMIFVGSKVNAVRKEKPKEVSDVVDILLFFDRFIKNNKDEVLEVIQDILKGRSGLYSGNSDLFINKLSYVNQIYINSNIESLYLDIKKVVFNSNSMSGSLKLENLKSVGGEIAIRINDNDAFGVINVGDTDKLIKLCESNGLTIMENTYHKSLFNKIKESDSKVKILIGSKKFTEGWDSWRVSSIGLMNIGKNEGSQIIQLFGRGIRLQGYNRSLKRSTALAGKIDRLIPEDLKILETLNIFGINADYMKEFKEMLAKEGVSDNEEKIDIKIPILRTVKSEELKKLKVIRVKDGLTFKKDAPNLVLTEKVSNYFKENKIKLDLYTKIDEVKSKKSFENGFLNKERNRFSRNKLFFMDIEKIYFEIINYKKERCFYNINISKEKITDLLLDDSWYEIYIPKSEFKASFNNKNRLEEIAIMLLQKYIDKFFKKKKSEWESDKLEYVELDYNNFVKNDSYNIEVNSTQVDVINNINLLKERLNKAKSTDEIKNIDYDKYSNNQIKFIGFDKHIYNPLVSMDIKLKDIKVTPVELNDGEARFVNMLKDYISQKSNKLIEGKEFYLIRNPVGNVGFFDEGNFYPDFIMWIIDSKSEYITFIDPKGLRNEGVDSRKVMLHKRIKNYQNNLNSSIKYKNIILNSIILSKTNIEEMKILYPNLNKQDYLNRNIFFINDELVIEDILNKIFL</sequence>
<feature type="domain" description="Helicase ATP-binding" evidence="1">
    <location>
        <begin position="150"/>
        <end position="322"/>
    </location>
</feature>
<dbReference type="GO" id="GO:0005524">
    <property type="term" value="F:ATP binding"/>
    <property type="evidence" value="ECO:0007669"/>
    <property type="project" value="InterPro"/>
</dbReference>
<keyword evidence="2" id="KW-0347">Helicase</keyword>
<evidence type="ECO:0000313" key="2">
    <source>
        <dbReference type="EMBL" id="MDZ7540695.1"/>
    </source>
</evidence>
<dbReference type="PROSITE" id="PS51192">
    <property type="entry name" value="HELICASE_ATP_BIND_1"/>
    <property type="match status" value="1"/>
</dbReference>
<dbReference type="SMART" id="SM00487">
    <property type="entry name" value="DEXDc"/>
    <property type="match status" value="1"/>
</dbReference>
<protein>
    <submittedName>
        <fullName evidence="2">DEAD/DEAH box helicase</fullName>
    </submittedName>
</protein>
<proteinExistence type="predicted"/>
<dbReference type="EMBL" id="WNUR01000008">
    <property type="protein sequence ID" value="MDZ7540695.1"/>
    <property type="molecule type" value="Genomic_DNA"/>
</dbReference>
<dbReference type="Pfam" id="PF04851">
    <property type="entry name" value="ResIII"/>
    <property type="match status" value="1"/>
</dbReference>
<dbReference type="GO" id="GO:0004386">
    <property type="term" value="F:helicase activity"/>
    <property type="evidence" value="ECO:0007669"/>
    <property type="project" value="UniProtKB-KW"/>
</dbReference>
<dbReference type="InterPro" id="IPR006935">
    <property type="entry name" value="Helicase/UvrB_N"/>
</dbReference>
<gene>
    <name evidence="2" type="ORF">GNF83_05425</name>
</gene>